<dbReference type="Proteomes" id="UP000887576">
    <property type="component" value="Unplaced"/>
</dbReference>
<name>A0AC34R294_9BILA</name>
<dbReference type="WBParaSite" id="JU765_v2.g2755.t1">
    <property type="protein sequence ID" value="JU765_v2.g2755.t1"/>
    <property type="gene ID" value="JU765_v2.g2755"/>
</dbReference>
<accession>A0AC34R294</accession>
<evidence type="ECO:0000313" key="1">
    <source>
        <dbReference type="Proteomes" id="UP000887576"/>
    </source>
</evidence>
<proteinExistence type="predicted"/>
<reference evidence="2" key="1">
    <citation type="submission" date="2022-11" db="UniProtKB">
        <authorList>
            <consortium name="WormBaseParasite"/>
        </authorList>
    </citation>
    <scope>IDENTIFICATION</scope>
</reference>
<organism evidence="1 2">
    <name type="scientific">Panagrolaimus sp. JU765</name>
    <dbReference type="NCBI Taxonomy" id="591449"/>
    <lineage>
        <taxon>Eukaryota</taxon>
        <taxon>Metazoa</taxon>
        <taxon>Ecdysozoa</taxon>
        <taxon>Nematoda</taxon>
        <taxon>Chromadorea</taxon>
        <taxon>Rhabditida</taxon>
        <taxon>Tylenchina</taxon>
        <taxon>Panagrolaimomorpha</taxon>
        <taxon>Panagrolaimoidea</taxon>
        <taxon>Panagrolaimidae</taxon>
        <taxon>Panagrolaimus</taxon>
    </lineage>
</organism>
<sequence>MSKNCLICGGISSGIYFGVQSCKACSSFFRRSVAEGKTYFCPRNGDCEITADSRRSCRACRMRRCFDRGMVPVSAVEDCPENVPSSSPVLTVQKSDVLKTLENGFKNFVNAQKGLFKLQNSDTNILGSEDDFKPNTPEIHNKLEIGSASMIFTLFFSICPGFAALTTEDIRKVFGPFAVRFLSLYRIWLTATFFEDGDDRIAFHYGYFSCNDIIKSFFGNVSNIQDIEKYLEPLHSSYSRVAKKLRRLKIEIFEISALMGLIFYHQLEKFGLSVPETVKDEVSTTLFEKIAQNRGTNESLRFSKILQLLVDVEDVVSVVDQSFVISKFVPNGDVILLNNDSDLIGNET</sequence>
<protein>
    <submittedName>
        <fullName evidence="2">Nuclear receptor domain-containing protein</fullName>
    </submittedName>
</protein>
<evidence type="ECO:0000313" key="2">
    <source>
        <dbReference type="WBParaSite" id="JU765_v2.g2755.t1"/>
    </source>
</evidence>